<dbReference type="CDD" id="cd00261">
    <property type="entry name" value="AAI_SS"/>
    <property type="match status" value="1"/>
</dbReference>
<evidence type="ECO:0000256" key="4">
    <source>
        <dbReference type="SAM" id="SignalP"/>
    </source>
</evidence>
<dbReference type="Gene3D" id="1.10.110.10">
    <property type="entry name" value="Plant lipid-transfer and hydrophobic proteins"/>
    <property type="match status" value="1"/>
</dbReference>
<dbReference type="Pfam" id="PF00234">
    <property type="entry name" value="Tryp_alpha_amyl"/>
    <property type="match status" value="1"/>
</dbReference>
<dbReference type="EMBL" id="KY078350">
    <property type="protein sequence ID" value="ARD06052.1"/>
    <property type="molecule type" value="Genomic_DNA"/>
</dbReference>
<evidence type="ECO:0000256" key="1">
    <source>
        <dbReference type="ARBA" id="ARBA00008262"/>
    </source>
</evidence>
<keyword evidence="3" id="KW-0708">Seed storage protein</keyword>
<dbReference type="InterPro" id="IPR000617">
    <property type="entry name" value="Napin/2SS/CON"/>
</dbReference>
<accession>A0A1V0JB47</accession>
<protein>
    <submittedName>
        <fullName evidence="6">PawS-like protein 1a</fullName>
    </submittedName>
</protein>
<dbReference type="GO" id="GO:0045735">
    <property type="term" value="F:nutrient reservoir activity"/>
    <property type="evidence" value="ECO:0007669"/>
    <property type="project" value="UniProtKB-KW"/>
</dbReference>
<evidence type="ECO:0000259" key="5">
    <source>
        <dbReference type="SMART" id="SM00499"/>
    </source>
</evidence>
<evidence type="ECO:0000313" key="6">
    <source>
        <dbReference type="EMBL" id="ARD06052.1"/>
    </source>
</evidence>
<keyword evidence="2" id="KW-0758">Storage protein</keyword>
<dbReference type="InterPro" id="IPR036312">
    <property type="entry name" value="Bifun_inhib/LTP/seed_sf"/>
</dbReference>
<name>A0A1V0JB47_9ASTR</name>
<feature type="domain" description="Bifunctional inhibitor/plant lipid transfer protein/seed storage helical" evidence="5">
    <location>
        <begin position="77"/>
        <end position="167"/>
    </location>
</feature>
<dbReference type="SMART" id="SM00499">
    <property type="entry name" value="AAI"/>
    <property type="match status" value="1"/>
</dbReference>
<reference evidence="6" key="1">
    <citation type="journal article" date="2017" name="Mol. Biol. Evol.">
        <title>Stepwise evolution of a buried inhibitor peptide over 45 million years.</title>
        <authorList>
            <person name="Jayasena A.S."/>
            <person name="Fisher M.F."/>
            <person name="Panero J.L."/>
            <person name="Secco D."/>
            <person name="Bernath-Levin K."/>
            <person name="Berkowitz O."/>
            <person name="Taylor N.L."/>
            <person name="Schilling E.E."/>
            <person name="Whelan J."/>
            <person name="Mylne J.S."/>
        </authorList>
    </citation>
    <scope>NUCLEOTIDE SEQUENCE</scope>
    <source>
        <strain evidence="6">JM9115</strain>
    </source>
</reference>
<dbReference type="PANTHER" id="PTHR35496:SF4">
    <property type="entry name" value="2S SULFUR-RICH SEED STORAGE PROTEIN 2-LIKE"/>
    <property type="match status" value="1"/>
</dbReference>
<keyword evidence="4" id="KW-0732">Signal</keyword>
<dbReference type="AlphaFoldDB" id="A0A1V0JB47"/>
<dbReference type="PANTHER" id="PTHR35496">
    <property type="entry name" value="2S SEED STORAGE PROTEIN 1-RELATED"/>
    <property type="match status" value="1"/>
</dbReference>
<sequence length="175" mass="19678">MTNVAAIVVLAFAAIIAFSEVSAYKTTITTTTIDDNGSLVYQIDGLEKTSITTTDEDNGLLGITDGLDNPSGSTNQCRRQIQGQQLNHCQMHITQPRQQQHLQMCCNQLRQVEEQCQCEAIQKVVQQTLQQQQQGGRRGTQGIQQRQILEKAQMIPNQCNLEIQDYCRIPIRIPY</sequence>
<organism evidence="6">
    <name type="scientific">Senecio pinnatifolius var. maritimus</name>
    <dbReference type="NCBI Taxonomy" id="58528"/>
    <lineage>
        <taxon>Eukaryota</taxon>
        <taxon>Viridiplantae</taxon>
        <taxon>Streptophyta</taxon>
        <taxon>Embryophyta</taxon>
        <taxon>Tracheophyta</taxon>
        <taxon>Spermatophyta</taxon>
        <taxon>Magnoliopsida</taxon>
        <taxon>eudicotyledons</taxon>
        <taxon>Gunneridae</taxon>
        <taxon>Pentapetalae</taxon>
        <taxon>asterids</taxon>
        <taxon>campanulids</taxon>
        <taxon>Asterales</taxon>
        <taxon>Asteraceae</taxon>
        <taxon>Asteroideae</taxon>
        <taxon>Senecioneae</taxon>
        <taxon>Senecioninae</taxon>
        <taxon>Senecio</taxon>
    </lineage>
</organism>
<comment type="similarity">
    <text evidence="1">Belongs to the 2S seed storage albumins family.</text>
</comment>
<evidence type="ECO:0000256" key="2">
    <source>
        <dbReference type="ARBA" id="ARBA00022761"/>
    </source>
</evidence>
<dbReference type="SUPFAM" id="SSF47699">
    <property type="entry name" value="Bifunctional inhibitor/lipid-transfer protein/seed storage 2S albumin"/>
    <property type="match status" value="1"/>
</dbReference>
<evidence type="ECO:0000256" key="3">
    <source>
        <dbReference type="ARBA" id="ARBA00023129"/>
    </source>
</evidence>
<dbReference type="InterPro" id="IPR016140">
    <property type="entry name" value="Bifunc_inhib/LTP/seed_store"/>
</dbReference>
<proteinExistence type="inferred from homology"/>
<feature type="chain" id="PRO_5010690975" evidence="4">
    <location>
        <begin position="24"/>
        <end position="175"/>
    </location>
</feature>
<feature type="signal peptide" evidence="4">
    <location>
        <begin position="1"/>
        <end position="23"/>
    </location>
</feature>